<evidence type="ECO:0000259" key="5">
    <source>
        <dbReference type="Pfam" id="PF21543"/>
    </source>
</evidence>
<evidence type="ECO:0000259" key="2">
    <source>
        <dbReference type="Pfam" id="PF13509"/>
    </source>
</evidence>
<dbReference type="Pfam" id="PF13509">
    <property type="entry name" value="S1_2"/>
    <property type="match status" value="1"/>
</dbReference>
<dbReference type="PANTHER" id="PTHR37296">
    <property type="entry name" value="CONSERVED VIRULENCE FACTOR B"/>
    <property type="match status" value="1"/>
</dbReference>
<dbReference type="Gene3D" id="1.10.10.10">
    <property type="entry name" value="Winged helix-like DNA-binding domain superfamily/Winged helix DNA-binding domain"/>
    <property type="match status" value="1"/>
</dbReference>
<dbReference type="Pfam" id="PF17783">
    <property type="entry name" value="WHD_CvfB"/>
    <property type="match status" value="1"/>
</dbReference>
<dbReference type="InterPro" id="IPR014464">
    <property type="entry name" value="CvfB_fam"/>
</dbReference>
<evidence type="ECO:0000259" key="3">
    <source>
        <dbReference type="Pfam" id="PF17783"/>
    </source>
</evidence>
<dbReference type="OrthoDB" id="9801597at2"/>
<dbReference type="InterPro" id="IPR012340">
    <property type="entry name" value="NA-bd_OB-fold"/>
</dbReference>
<sequence>MAELQSGDIVKLFVKEKQDSKYILTNDFVDIPLNISEVTEPLELNSKIEVFLFADRRGNLSATTAIPNINKDEYGWARVLHVKDRDGAYVDIGTSREVLVPAEDLPKLKPLWPEPGNHLFITLRTDRDGGLFGRLATEEKVLEMYEDAEPELFNQNIIARPYRLLPVGTFLIGVDKPYRIFVHESERNAEPRLGADISVRVIEVKEDGTINASMLPRKYERLSDDAEKIFAYLQEVGGKMPFGDKSSPEEIKEMFHMSKAAFKRALGTLMKAGRITQVDGWTELKD</sequence>
<dbReference type="InterPro" id="IPR048588">
    <property type="entry name" value="CvfB_S1_2nd"/>
</dbReference>
<comment type="similarity">
    <text evidence="1">Belongs to the CvfB family.</text>
</comment>
<keyword evidence="7" id="KW-1185">Reference proteome</keyword>
<dbReference type="GO" id="GO:0003677">
    <property type="term" value="F:DNA binding"/>
    <property type="evidence" value="ECO:0007669"/>
    <property type="project" value="UniProtKB-KW"/>
</dbReference>
<name>A0A0M0L9R3_9BACL</name>
<dbReference type="Pfam" id="PF21191">
    <property type="entry name" value="CvfB_1st"/>
    <property type="match status" value="1"/>
</dbReference>
<dbReference type="GeneID" id="301138826"/>
<dbReference type="InterPro" id="IPR048587">
    <property type="entry name" value="CvfB_S1_3rd"/>
</dbReference>
<evidence type="ECO:0000313" key="7">
    <source>
        <dbReference type="Proteomes" id="UP000036867"/>
    </source>
</evidence>
<dbReference type="Proteomes" id="UP000036867">
    <property type="component" value="Unassembled WGS sequence"/>
</dbReference>
<dbReference type="InterPro" id="IPR039566">
    <property type="entry name" value="CvfB_S1_st"/>
</dbReference>
<comment type="caution">
    <text evidence="6">The sequence shown here is derived from an EMBL/GenBank/DDBJ whole genome shotgun (WGS) entry which is preliminary data.</text>
</comment>
<accession>A0A0M0L9R3</accession>
<feature type="domain" description="Conserved virulence factor B-like winged helix" evidence="3">
    <location>
        <begin position="227"/>
        <end position="284"/>
    </location>
</feature>
<dbReference type="PANTHER" id="PTHR37296:SF1">
    <property type="entry name" value="CONSERVED VIRULENCE FACTOR B"/>
    <property type="match status" value="1"/>
</dbReference>
<organism evidence="6 7">
    <name type="scientific">Viridibacillus arvi</name>
    <dbReference type="NCBI Taxonomy" id="263475"/>
    <lineage>
        <taxon>Bacteria</taxon>
        <taxon>Bacillati</taxon>
        <taxon>Bacillota</taxon>
        <taxon>Bacilli</taxon>
        <taxon>Bacillales</taxon>
        <taxon>Caryophanaceae</taxon>
        <taxon>Viridibacillus</taxon>
    </lineage>
</organism>
<dbReference type="PATRIC" id="fig|263475.3.peg.249"/>
<dbReference type="Gene3D" id="2.40.50.140">
    <property type="entry name" value="Nucleic acid-binding proteins"/>
    <property type="match status" value="2"/>
</dbReference>
<evidence type="ECO:0000313" key="6">
    <source>
        <dbReference type="EMBL" id="KOO47383.1"/>
    </source>
</evidence>
<evidence type="ECO:0000256" key="1">
    <source>
        <dbReference type="PIRNR" id="PIRNR012524"/>
    </source>
</evidence>
<dbReference type="STRING" id="263475.AMD00_22245"/>
<protein>
    <submittedName>
        <fullName evidence="6">DNA-binding protein</fullName>
    </submittedName>
</protein>
<dbReference type="RefSeq" id="WP_053419186.1">
    <property type="nucleotide sequence ID" value="NZ_JBCMHV010000024.1"/>
</dbReference>
<keyword evidence="6" id="KW-0238">DNA-binding</keyword>
<dbReference type="InterPro" id="IPR036388">
    <property type="entry name" value="WH-like_DNA-bd_sf"/>
</dbReference>
<dbReference type="AlphaFoldDB" id="A0A0M0L9R3"/>
<feature type="domain" description="Conserved virulence factor B second S1" evidence="4">
    <location>
        <begin position="74"/>
        <end position="133"/>
    </location>
</feature>
<dbReference type="InterPro" id="IPR040764">
    <property type="entry name" value="CvfB_WH"/>
</dbReference>
<dbReference type="Pfam" id="PF21543">
    <property type="entry name" value="CvfB_2nd"/>
    <property type="match status" value="1"/>
</dbReference>
<feature type="domain" description="Conserved virulence factor B first S1" evidence="2">
    <location>
        <begin position="7"/>
        <end position="64"/>
    </location>
</feature>
<dbReference type="EMBL" id="LILB01000009">
    <property type="protein sequence ID" value="KOO47383.1"/>
    <property type="molecule type" value="Genomic_DNA"/>
</dbReference>
<reference evidence="7" key="1">
    <citation type="submission" date="2015-08" db="EMBL/GenBank/DDBJ databases">
        <title>Fjat-10028 dsm 16317.</title>
        <authorList>
            <person name="Liu B."/>
            <person name="Wang J."/>
            <person name="Zhu Y."/>
            <person name="Liu G."/>
            <person name="Chen Q."/>
            <person name="Chen Z."/>
            <person name="Lan J."/>
            <person name="Che J."/>
            <person name="Ge C."/>
            <person name="Shi H."/>
            <person name="Pan Z."/>
            <person name="Liu X."/>
        </authorList>
    </citation>
    <scope>NUCLEOTIDE SEQUENCE [LARGE SCALE GENOMIC DNA]</scope>
    <source>
        <strain evidence="7">DSM 16317</strain>
    </source>
</reference>
<evidence type="ECO:0000259" key="4">
    <source>
        <dbReference type="Pfam" id="PF21191"/>
    </source>
</evidence>
<feature type="domain" description="Conserved virulence factor B third S1" evidence="5">
    <location>
        <begin position="144"/>
        <end position="216"/>
    </location>
</feature>
<gene>
    <name evidence="6" type="ORF">AMD00_22245</name>
</gene>
<dbReference type="PIRSF" id="PIRSF012524">
    <property type="entry name" value="YitL_S1"/>
    <property type="match status" value="1"/>
</dbReference>
<proteinExistence type="inferred from homology"/>